<sequence length="121" mass="14047">MYPPVHPAYRTRRERFDECVVHYVDVLRTHWERHLQGMEFAVEDVPPSDPSPWEAHGVPMGRFFTGGRGQATRIVVYRRPIEARAQDADDVEQLIRDVIVEQVAYVLGRNPCDIDPNYEGQ</sequence>
<evidence type="ECO:0000313" key="1">
    <source>
        <dbReference type="EMBL" id="ACV09501.1"/>
    </source>
</evidence>
<evidence type="ECO:0008006" key="3">
    <source>
        <dbReference type="Google" id="ProtNLM"/>
    </source>
</evidence>
<dbReference type="InterPro" id="IPR010428">
    <property type="entry name" value="Zincin_1"/>
</dbReference>
<gene>
    <name evidence="1" type="ordered locus">Jden_1858</name>
</gene>
<evidence type="ECO:0000313" key="2">
    <source>
        <dbReference type="Proteomes" id="UP000000628"/>
    </source>
</evidence>
<proteinExistence type="predicted"/>
<reference evidence="1 2" key="1">
    <citation type="journal article" date="2009" name="Stand. Genomic Sci.">
        <title>Complete genome sequence of Jonesia denitrificans type strain (Prevot 55134).</title>
        <authorList>
            <person name="Pukall R."/>
            <person name="Gehrich-Schroter G."/>
            <person name="Lapidus A."/>
            <person name="Nolan M."/>
            <person name="Glavina Del Rio T."/>
            <person name="Lucas S."/>
            <person name="Chen F."/>
            <person name="Tice H."/>
            <person name="Pitluck S."/>
            <person name="Cheng J.F."/>
            <person name="Copeland A."/>
            <person name="Saunders E."/>
            <person name="Brettin T."/>
            <person name="Detter J.C."/>
            <person name="Bruce D."/>
            <person name="Goodwin L."/>
            <person name="Pati A."/>
            <person name="Ivanova N."/>
            <person name="Mavromatis K."/>
            <person name="Ovchinnikova G."/>
            <person name="Chen A."/>
            <person name="Palaniappan K."/>
            <person name="Land M."/>
            <person name="Hauser L."/>
            <person name="Chang Y.J."/>
            <person name="Jeffries C.D."/>
            <person name="Chain P."/>
            <person name="Goker M."/>
            <person name="Bristow J."/>
            <person name="Eisen J.A."/>
            <person name="Markowitz V."/>
            <person name="Hugenholtz P."/>
            <person name="Kyrpides N.C."/>
            <person name="Klenk H.P."/>
            <person name="Han C."/>
        </authorList>
    </citation>
    <scope>NUCLEOTIDE SEQUENCE [LARGE SCALE GENOMIC DNA]</scope>
    <source>
        <strain evidence="2">ATCC 14870 / DSM 20603 / BCRC 15368 / CIP 55.134 / JCM 11481 / NBRC 15587 / NCTC 10816 / Prevot 55134</strain>
    </source>
</reference>
<accession>C7QZU3</accession>
<dbReference type="SUPFAM" id="SSF55486">
    <property type="entry name" value="Metalloproteases ('zincins'), catalytic domain"/>
    <property type="match status" value="1"/>
</dbReference>
<dbReference type="Proteomes" id="UP000000628">
    <property type="component" value="Chromosome"/>
</dbReference>
<organism evidence="1 2">
    <name type="scientific">Jonesia denitrificans (strain ATCC 14870 / DSM 20603 / BCRC 15368 / CIP 55.134 / JCM 11481 / NBRC 15587 / NCTC 10816 / Prevot 55134)</name>
    <name type="common">Listeria denitrificans</name>
    <dbReference type="NCBI Taxonomy" id="471856"/>
    <lineage>
        <taxon>Bacteria</taxon>
        <taxon>Bacillati</taxon>
        <taxon>Actinomycetota</taxon>
        <taxon>Actinomycetes</taxon>
        <taxon>Micrococcales</taxon>
        <taxon>Jonesiaceae</taxon>
        <taxon>Jonesia</taxon>
    </lineage>
</organism>
<keyword evidence="2" id="KW-1185">Reference proteome</keyword>
<dbReference type="EMBL" id="CP001706">
    <property type="protein sequence ID" value="ACV09501.1"/>
    <property type="molecule type" value="Genomic_DNA"/>
</dbReference>
<dbReference type="CDD" id="cd12954">
    <property type="entry name" value="MMP_TTHA0227_like_1"/>
    <property type="match status" value="1"/>
</dbReference>
<dbReference type="AlphaFoldDB" id="C7QZU3"/>
<dbReference type="InterPro" id="IPR038555">
    <property type="entry name" value="Zincin_1_sf"/>
</dbReference>
<dbReference type="STRING" id="471856.Jden_1858"/>
<dbReference type="eggNOG" id="COG3824">
    <property type="taxonomic scope" value="Bacteria"/>
</dbReference>
<name>C7QZU3_JONDD</name>
<dbReference type="Gene3D" id="3.30.2010.20">
    <property type="match status" value="1"/>
</dbReference>
<dbReference type="HOGENOM" id="CLU_118049_2_0_11"/>
<dbReference type="Pfam" id="PF06262">
    <property type="entry name" value="Zincin_1"/>
    <property type="match status" value="1"/>
</dbReference>
<protein>
    <recommendedName>
        <fullName evidence="3">Peptidase</fullName>
    </recommendedName>
</protein>
<dbReference type="KEGG" id="jde:Jden_1858"/>